<evidence type="ECO:0000256" key="9">
    <source>
        <dbReference type="PROSITE-ProRule" id="PRU10141"/>
    </source>
</evidence>
<dbReference type="InterPro" id="IPR008271">
    <property type="entry name" value="Ser/Thr_kinase_AS"/>
</dbReference>
<reference evidence="12" key="2">
    <citation type="submission" date="2014-06" db="EMBL/GenBank/DDBJ databases">
        <title>The complete genome of Blastobotrys (Arxula) adeninivorans LS3 - a yeast of biotechnological interest.</title>
        <authorList>
            <person name="Kunze G."/>
            <person name="Gaillardin C."/>
            <person name="Czernicka M."/>
            <person name="Durrens P."/>
            <person name="Martin T."/>
            <person name="Boer E."/>
            <person name="Gabaldon T."/>
            <person name="Cruz J."/>
            <person name="Talla E."/>
            <person name="Marck C."/>
            <person name="Goffeau A."/>
            <person name="Barbe V."/>
            <person name="Baret P."/>
            <person name="Baronian K."/>
            <person name="Beier S."/>
            <person name="Bleykasten C."/>
            <person name="Bode R."/>
            <person name="Casaregola S."/>
            <person name="Despons L."/>
            <person name="Fairhead C."/>
            <person name="Giersberg M."/>
            <person name="Gierski P."/>
            <person name="Hahnel U."/>
            <person name="Hartmann A."/>
            <person name="Jankowska D."/>
            <person name="Jubin C."/>
            <person name="Jung P."/>
            <person name="Lafontaine I."/>
            <person name="Leh-Louis V."/>
            <person name="Lemaire M."/>
            <person name="Marcet-Houben M."/>
            <person name="Mascher M."/>
            <person name="Morel G."/>
            <person name="Richard G.-F."/>
            <person name="Riechen J."/>
            <person name="Sacerdot C."/>
            <person name="Sarkar A."/>
            <person name="Savel G."/>
            <person name="Schacherer J."/>
            <person name="Sherman D."/>
            <person name="Straub M.-L."/>
            <person name="Stein N."/>
            <person name="Thierry A."/>
            <person name="Trautwein-Schult A."/>
            <person name="Westhof E."/>
            <person name="Worch S."/>
            <person name="Dujon B."/>
            <person name="Souciet J.-L."/>
            <person name="Wincker P."/>
            <person name="Scholz U."/>
            <person name="Neuveglise N."/>
        </authorList>
    </citation>
    <scope>NUCLEOTIDE SEQUENCE</scope>
    <source>
        <strain evidence="12">LS3</strain>
    </source>
</reference>
<feature type="binding site" evidence="7 9">
    <location>
        <position position="68"/>
    </location>
    <ligand>
        <name>ATP</name>
        <dbReference type="ChEBI" id="CHEBI:30616"/>
    </ligand>
</feature>
<dbReference type="InterPro" id="IPR017441">
    <property type="entry name" value="Protein_kinase_ATP_BS"/>
</dbReference>
<feature type="active site" description="Proton acceptor" evidence="6">
    <location>
        <position position="155"/>
    </location>
</feature>
<dbReference type="Pfam" id="PF00069">
    <property type="entry name" value="Pkinase"/>
    <property type="match status" value="1"/>
</dbReference>
<proteinExistence type="predicted"/>
<evidence type="ECO:0000256" key="2">
    <source>
        <dbReference type="ARBA" id="ARBA00022679"/>
    </source>
</evidence>
<name>A0A060T5F0_BLAAD</name>
<dbReference type="PROSITE" id="PS00107">
    <property type="entry name" value="PROTEIN_KINASE_ATP"/>
    <property type="match status" value="1"/>
</dbReference>
<evidence type="ECO:0000256" key="10">
    <source>
        <dbReference type="SAM" id="MobiDB-lite"/>
    </source>
</evidence>
<dbReference type="PROSITE" id="PS50011">
    <property type="entry name" value="PROTEIN_KINASE_DOM"/>
    <property type="match status" value="1"/>
</dbReference>
<feature type="region of interest" description="Disordered" evidence="10">
    <location>
        <begin position="657"/>
        <end position="793"/>
    </location>
</feature>
<reference evidence="12" key="1">
    <citation type="submission" date="2014-02" db="EMBL/GenBank/DDBJ databases">
        <authorList>
            <person name="Genoscope - CEA"/>
        </authorList>
    </citation>
    <scope>NUCLEOTIDE SEQUENCE</scope>
    <source>
        <strain evidence="12">LS3</strain>
    </source>
</reference>
<feature type="region of interest" description="Disordered" evidence="10">
    <location>
        <begin position="558"/>
        <end position="637"/>
    </location>
</feature>
<dbReference type="GO" id="GO:0005524">
    <property type="term" value="F:ATP binding"/>
    <property type="evidence" value="ECO:0007669"/>
    <property type="project" value="UniProtKB-UniRule"/>
</dbReference>
<sequence length="825" mass="92607">MYGALSRVQAHNAKAKLADSYNQLLRTISDPDPKSIGNYTVVRLIGEGSFGKVYLAIHKFTRTKVVLKSSPKNQPHLVREIHHHRQLRHPHIARLYEIIVTESTVWLVLEYCPGDELYTYLLNHGRLGRDEACKIFSQLVGAVAYTHSRNCTHRDLKLENILLDKRFNVKLCDFGFTREYEPRTLLDTVCGTTCYMAPEMLLHKKYSGEAVDVWSLGVIFYTLLLGEMPFEEDSEIDTKVKITTEEPRYLGAETLNPSCLELLRSMLQKDPKKRPNLVEIMNHPCLEDHTPIQKEILAIKEPALFTTKAEKRVLRGLRSAHVDLDALADSVVSNNCDALAGFWALALERERRAESRRTNRMSLSKYSGLGRRDSSRATSRQNSLARRGSSAQRMRDNISATIAAASDGLVANDSSHRDQLSQSAQKSPRSPYARYSSPIPRSSSERPDRDDGRQKRGDDGHPRDKAEQTEKPKLQSQQPSEENGRQRPLSEIPLPQTSSQRPQHEHRLSLAAVERAPSAPSSVTSAFSRGKKSLHLGDKGREMKNTFKNVMMKMITPQHKKTTKPNPASGPIQTSSPKKEGPLPPSTQYVPNGDHKTDTTEQDYVDLSLDFSTGSPHNHGRIGSRPESARPSHLRPVSQISQVSQFSQYSMSSQVSSAAVSQASQNDKSTVPTRPHYGRRSTSSSFSSLVSRTRRRRRNHSKTSSTSSASLNSSPKSSWRSPDSPTIGYQFSKHSYSPLHHRRQLSGPRGKFNESAVFGGPTRGRFRRRSPFGGPINRPDAERGLRARSKGSVIEEGDENLDYLEIWDETVESQDKSAEDRGRTM</sequence>
<dbReference type="InterPro" id="IPR030616">
    <property type="entry name" value="Aur-like"/>
</dbReference>
<evidence type="ECO:0000259" key="11">
    <source>
        <dbReference type="PROSITE" id="PS50011"/>
    </source>
</evidence>
<dbReference type="Gene3D" id="1.10.510.10">
    <property type="entry name" value="Transferase(Phosphotransferase) domain 1"/>
    <property type="match status" value="1"/>
</dbReference>
<dbReference type="PANTHER" id="PTHR24350">
    <property type="entry name" value="SERINE/THREONINE-PROTEIN KINASE IAL-RELATED"/>
    <property type="match status" value="1"/>
</dbReference>
<feature type="cross-link" description="Glycyl lysine isopeptide (Lys-Gly) (interchain with G-Cter in SUMO2)" evidence="8">
    <location>
        <position position="157"/>
    </location>
</feature>
<evidence type="ECO:0000256" key="1">
    <source>
        <dbReference type="ARBA" id="ARBA00022527"/>
    </source>
</evidence>
<dbReference type="InterPro" id="IPR000719">
    <property type="entry name" value="Prot_kinase_dom"/>
</dbReference>
<dbReference type="AlphaFoldDB" id="A0A060T5F0"/>
<evidence type="ECO:0000313" key="12">
    <source>
        <dbReference type="EMBL" id="CDP36044.1"/>
    </source>
</evidence>
<dbReference type="SUPFAM" id="SSF56112">
    <property type="entry name" value="Protein kinase-like (PK-like)"/>
    <property type="match status" value="1"/>
</dbReference>
<feature type="compositionally biased region" description="Low complexity" evidence="10">
    <location>
        <begin position="680"/>
        <end position="691"/>
    </location>
</feature>
<feature type="compositionally biased region" description="Polar residues" evidence="10">
    <location>
        <begin position="376"/>
        <end position="392"/>
    </location>
</feature>
<dbReference type="FunFam" id="3.30.200.20:FF:000042">
    <property type="entry name" value="Aurora kinase A"/>
    <property type="match status" value="1"/>
</dbReference>
<feature type="region of interest" description="Disordered" evidence="10">
    <location>
        <begin position="409"/>
        <end position="541"/>
    </location>
</feature>
<evidence type="ECO:0000256" key="8">
    <source>
        <dbReference type="PIRSR" id="PIRSR630616-3"/>
    </source>
</evidence>
<keyword evidence="1" id="KW-0723">Serine/threonine-protein kinase</keyword>
<feature type="compositionally biased region" description="Basic residues" evidence="10">
    <location>
        <begin position="692"/>
        <end position="701"/>
    </location>
</feature>
<keyword evidence="5 7" id="KW-0067">ATP-binding</keyword>
<dbReference type="PROSITE" id="PS00108">
    <property type="entry name" value="PROTEIN_KINASE_ST"/>
    <property type="match status" value="1"/>
</dbReference>
<feature type="binding site" evidence="7">
    <location>
        <begin position="159"/>
        <end position="160"/>
    </location>
    <ligand>
        <name>ATP</name>
        <dbReference type="ChEBI" id="CHEBI:30616"/>
    </ligand>
</feature>
<organism evidence="12">
    <name type="scientific">Blastobotrys adeninivorans</name>
    <name type="common">Yeast</name>
    <name type="synonym">Arxula adeninivorans</name>
    <dbReference type="NCBI Taxonomy" id="409370"/>
    <lineage>
        <taxon>Eukaryota</taxon>
        <taxon>Fungi</taxon>
        <taxon>Dikarya</taxon>
        <taxon>Ascomycota</taxon>
        <taxon>Saccharomycotina</taxon>
        <taxon>Dipodascomycetes</taxon>
        <taxon>Dipodascales</taxon>
        <taxon>Trichomonascaceae</taxon>
        <taxon>Blastobotrys</taxon>
    </lineage>
</organism>
<feature type="compositionally biased region" description="Low complexity" evidence="10">
    <location>
        <begin position="427"/>
        <end position="442"/>
    </location>
</feature>
<keyword evidence="4" id="KW-0418">Kinase</keyword>
<dbReference type="FunFam" id="1.10.510.10:FF:000571">
    <property type="entry name" value="Maternal embryonic leucine zipper kinase"/>
    <property type="match status" value="1"/>
</dbReference>
<dbReference type="GO" id="GO:0004674">
    <property type="term" value="F:protein serine/threonine kinase activity"/>
    <property type="evidence" value="ECO:0007669"/>
    <property type="project" value="UniProtKB-KW"/>
</dbReference>
<evidence type="ECO:0000256" key="4">
    <source>
        <dbReference type="ARBA" id="ARBA00022777"/>
    </source>
</evidence>
<keyword evidence="2" id="KW-0808">Transferase</keyword>
<feature type="domain" description="Protein kinase" evidence="11">
    <location>
        <begin position="39"/>
        <end position="286"/>
    </location>
</feature>
<evidence type="ECO:0000256" key="5">
    <source>
        <dbReference type="ARBA" id="ARBA00022840"/>
    </source>
</evidence>
<gene>
    <name evidence="12" type="ORF">GNLVRS02_ARAD1B04026g</name>
</gene>
<dbReference type="EMBL" id="HG937692">
    <property type="protein sequence ID" value="CDP36044.1"/>
    <property type="molecule type" value="Genomic_DNA"/>
</dbReference>
<evidence type="ECO:0000256" key="3">
    <source>
        <dbReference type="ARBA" id="ARBA00022741"/>
    </source>
</evidence>
<feature type="compositionally biased region" description="Low complexity" evidence="10">
    <location>
        <begin position="702"/>
        <end position="725"/>
    </location>
</feature>
<dbReference type="CDD" id="cd14003">
    <property type="entry name" value="STKc_AMPK-like"/>
    <property type="match status" value="1"/>
</dbReference>
<evidence type="ECO:0000256" key="6">
    <source>
        <dbReference type="PIRSR" id="PIRSR630616-1"/>
    </source>
</evidence>
<dbReference type="InterPro" id="IPR011009">
    <property type="entry name" value="Kinase-like_dom_sf"/>
</dbReference>
<feature type="compositionally biased region" description="Basic and acidic residues" evidence="10">
    <location>
        <begin position="443"/>
        <end position="473"/>
    </location>
</feature>
<keyword evidence="3 7" id="KW-0547">Nucleotide-binding</keyword>
<dbReference type="SMART" id="SM00220">
    <property type="entry name" value="S_TKc"/>
    <property type="match status" value="1"/>
</dbReference>
<feature type="region of interest" description="Disordered" evidence="10">
    <location>
        <begin position="354"/>
        <end position="394"/>
    </location>
</feature>
<evidence type="ECO:0000256" key="7">
    <source>
        <dbReference type="PIRSR" id="PIRSR630616-2"/>
    </source>
</evidence>
<protein>
    <submittedName>
        <fullName evidence="12">ARAD1B04026p</fullName>
    </submittedName>
</protein>
<feature type="binding site" evidence="7">
    <location>
        <position position="173"/>
    </location>
    <ligand>
        <name>ATP</name>
        <dbReference type="ChEBI" id="CHEBI:30616"/>
    </ligand>
</feature>
<accession>A0A060T5F0</accession>